<keyword evidence="1" id="KW-0812">Transmembrane</keyword>
<feature type="transmembrane region" description="Helical" evidence="1">
    <location>
        <begin position="89"/>
        <end position="108"/>
    </location>
</feature>
<dbReference type="AlphaFoldDB" id="A0A926RUI8"/>
<proteinExistence type="predicted"/>
<keyword evidence="1" id="KW-0472">Membrane</keyword>
<reference evidence="2" key="1">
    <citation type="submission" date="2020-09" db="EMBL/GenBank/DDBJ databases">
        <title>A novel bacterium of genus Hazenella, isolated from South China Sea.</title>
        <authorList>
            <person name="Huang H."/>
            <person name="Mo K."/>
            <person name="Hu Y."/>
        </authorList>
    </citation>
    <scope>NUCLEOTIDE SEQUENCE</scope>
    <source>
        <strain evidence="2">IB182357</strain>
    </source>
</reference>
<dbReference type="EMBL" id="JACXAH010000012">
    <property type="protein sequence ID" value="MBD1372617.1"/>
    <property type="molecule type" value="Genomic_DNA"/>
</dbReference>
<comment type="caution">
    <text evidence="2">The sequence shown here is derived from an EMBL/GenBank/DDBJ whole genome shotgun (WGS) entry which is preliminary data.</text>
</comment>
<name>A0A926RUI8_9BACL</name>
<keyword evidence="1" id="KW-1133">Transmembrane helix</keyword>
<gene>
    <name evidence="2" type="ORF">IC620_09645</name>
</gene>
<protein>
    <submittedName>
        <fullName evidence="2">Uncharacterized protein</fullName>
    </submittedName>
</protein>
<feature type="transmembrane region" description="Helical" evidence="1">
    <location>
        <begin position="12"/>
        <end position="34"/>
    </location>
</feature>
<sequence length="140" mass="16375">MKGMITSALLRKFFVSLLTPVFGALNLAIVTYGLEVVKAIFIEGYDPWITDVKFMLLGVPLFSYIFIFMIGFPVSFISDLLTFKLSNTWRMSMAFLIHTTGSLVAVVFVDYYFYLYFALPFSIIFWVLDEYLRRKKRRLR</sequence>
<evidence type="ECO:0000256" key="1">
    <source>
        <dbReference type="SAM" id="Phobius"/>
    </source>
</evidence>
<feature type="transmembrane region" description="Helical" evidence="1">
    <location>
        <begin position="54"/>
        <end position="77"/>
    </location>
</feature>
<evidence type="ECO:0000313" key="2">
    <source>
        <dbReference type="EMBL" id="MBD1372617.1"/>
    </source>
</evidence>
<evidence type="ECO:0000313" key="3">
    <source>
        <dbReference type="Proteomes" id="UP000661691"/>
    </source>
</evidence>
<dbReference type="Proteomes" id="UP000661691">
    <property type="component" value="Unassembled WGS sequence"/>
</dbReference>
<organism evidence="2 3">
    <name type="scientific">Polycladospora coralii</name>
    <dbReference type="NCBI Taxonomy" id="2771432"/>
    <lineage>
        <taxon>Bacteria</taxon>
        <taxon>Bacillati</taxon>
        <taxon>Bacillota</taxon>
        <taxon>Bacilli</taxon>
        <taxon>Bacillales</taxon>
        <taxon>Thermoactinomycetaceae</taxon>
        <taxon>Polycladospora</taxon>
    </lineage>
</organism>
<dbReference type="RefSeq" id="WP_191142053.1">
    <property type="nucleotide sequence ID" value="NZ_JACXAH010000012.1"/>
</dbReference>
<keyword evidence="3" id="KW-1185">Reference proteome</keyword>
<accession>A0A926RUI8</accession>
<feature type="transmembrane region" description="Helical" evidence="1">
    <location>
        <begin position="114"/>
        <end position="132"/>
    </location>
</feature>